<sequence length="188" mass="20344">MGRFTQGFYGYAFALLVCIAGVGLFLLVTPQSRTEHIPRVQYGIDQANAVRTAPYEVVAPRQVPANWVPNSSRLTQDGGVVTWRLGFATGEREHAMVAQSDERPIAGFVNRMTNTDKPGGSRQIDGVTWEERVRPDKNQRSLVRVLPDHAVVVTGTAGWSELSALVHTLAPQPTPTPVPSASPVATTG</sequence>
<dbReference type="RefSeq" id="WP_150937820.1">
    <property type="nucleotide sequence ID" value="NZ_VYTZ01000013.1"/>
</dbReference>
<evidence type="ECO:0000313" key="3">
    <source>
        <dbReference type="Proteomes" id="UP000327011"/>
    </source>
</evidence>
<dbReference type="AlphaFoldDB" id="A0A5J5JV07"/>
<keyword evidence="1" id="KW-0472">Membrane</keyword>
<dbReference type="Proteomes" id="UP000327011">
    <property type="component" value="Unassembled WGS sequence"/>
</dbReference>
<keyword evidence="3" id="KW-1185">Reference proteome</keyword>
<keyword evidence="1" id="KW-0812">Transmembrane</keyword>
<dbReference type="EMBL" id="VYTZ01000013">
    <property type="protein sequence ID" value="KAA9374958.1"/>
    <property type="molecule type" value="Genomic_DNA"/>
</dbReference>
<dbReference type="Pfam" id="PF14030">
    <property type="entry name" value="DUF4245"/>
    <property type="match status" value="1"/>
</dbReference>
<evidence type="ECO:0000313" key="2">
    <source>
        <dbReference type="EMBL" id="KAA9374958.1"/>
    </source>
</evidence>
<name>A0A5J5JV07_9ACTN</name>
<feature type="transmembrane region" description="Helical" evidence="1">
    <location>
        <begin position="6"/>
        <end position="29"/>
    </location>
</feature>
<keyword evidence="1" id="KW-1133">Transmembrane helix</keyword>
<comment type="caution">
    <text evidence="2">The sequence shown here is derived from an EMBL/GenBank/DDBJ whole genome shotgun (WGS) entry which is preliminary data.</text>
</comment>
<evidence type="ECO:0000256" key="1">
    <source>
        <dbReference type="SAM" id="Phobius"/>
    </source>
</evidence>
<proteinExistence type="predicted"/>
<dbReference type="InterPro" id="IPR025339">
    <property type="entry name" value="DUF4245"/>
</dbReference>
<accession>A0A5J5JV07</accession>
<protein>
    <submittedName>
        <fullName evidence="2">DUF4245 domain-containing protein</fullName>
    </submittedName>
</protein>
<organism evidence="2 3">
    <name type="scientific">Microbispora cellulosiformans</name>
    <dbReference type="NCBI Taxonomy" id="2614688"/>
    <lineage>
        <taxon>Bacteria</taxon>
        <taxon>Bacillati</taxon>
        <taxon>Actinomycetota</taxon>
        <taxon>Actinomycetes</taxon>
        <taxon>Streptosporangiales</taxon>
        <taxon>Streptosporangiaceae</taxon>
        <taxon>Microbispora</taxon>
    </lineage>
</organism>
<gene>
    <name evidence="2" type="ORF">F5972_28740</name>
</gene>
<reference evidence="2 3" key="1">
    <citation type="submission" date="2019-09" db="EMBL/GenBank/DDBJ databases">
        <title>Screening of Novel Bioactive Compounds from Soil-Associated.</title>
        <authorList>
            <person name="Gong X."/>
        </authorList>
    </citation>
    <scope>NUCLEOTIDE SEQUENCE [LARGE SCALE GENOMIC DNA]</scope>
    <source>
        <strain evidence="2 3">Gxj-6</strain>
    </source>
</reference>